<dbReference type="PANTHER" id="PTHR12196">
    <property type="entry name" value="DOMAIN OF UNKNOWN FUNCTION 71 DUF71 -CONTAINING PROTEIN"/>
    <property type="match status" value="1"/>
</dbReference>
<reference evidence="7 8" key="1">
    <citation type="submission" date="2015-01" db="EMBL/GenBank/DDBJ databases">
        <title>The Genome Sequence of Ochroconis gallopava CBS43764.</title>
        <authorList>
            <consortium name="The Broad Institute Genomics Platform"/>
            <person name="Cuomo C."/>
            <person name="de Hoog S."/>
            <person name="Gorbushina A."/>
            <person name="Stielow B."/>
            <person name="Teixiera M."/>
            <person name="Abouelleil A."/>
            <person name="Chapman S.B."/>
            <person name="Priest M."/>
            <person name="Young S.K."/>
            <person name="Wortman J."/>
            <person name="Nusbaum C."/>
            <person name="Birren B."/>
        </authorList>
    </citation>
    <scope>NUCLEOTIDE SEQUENCE [LARGE SCALE GENOMIC DNA]</scope>
    <source>
        <strain evidence="7 8">CBS 43764</strain>
    </source>
</reference>
<dbReference type="PANTHER" id="PTHR12196:SF2">
    <property type="entry name" value="DIPHTHINE--AMMONIA LIGASE"/>
    <property type="match status" value="1"/>
</dbReference>
<dbReference type="InterPro" id="IPR030662">
    <property type="entry name" value="DPH6/MJ0570"/>
</dbReference>
<dbReference type="EC" id="6.3.1.14" evidence="1"/>
<name>A0A0D1YRP0_9PEZI</name>
<dbReference type="FunCoup" id="A0A0D1YRP0">
    <property type="interactions" value="96"/>
</dbReference>
<dbReference type="NCBIfam" id="TIGR00290">
    <property type="entry name" value="MJ0570_dom"/>
    <property type="match status" value="1"/>
</dbReference>
<proteinExistence type="predicted"/>
<evidence type="ECO:0000256" key="3">
    <source>
        <dbReference type="ARBA" id="ARBA00029814"/>
    </source>
</evidence>
<dbReference type="Gene3D" id="3.40.50.620">
    <property type="entry name" value="HUPs"/>
    <property type="match status" value="1"/>
</dbReference>
<dbReference type="Gene3D" id="3.90.1490.10">
    <property type="entry name" value="putative n-type atp pyrophosphatase, domain 2"/>
    <property type="match status" value="1"/>
</dbReference>
<dbReference type="SUPFAM" id="SSF55298">
    <property type="entry name" value="YjgF-like"/>
    <property type="match status" value="2"/>
</dbReference>
<accession>A0A0D1YRP0</accession>
<dbReference type="InParanoid" id="A0A0D1YRP0"/>
<keyword evidence="8" id="KW-1185">Reference proteome</keyword>
<evidence type="ECO:0000256" key="1">
    <source>
        <dbReference type="ARBA" id="ARBA00012089"/>
    </source>
</evidence>
<dbReference type="STRING" id="253628.A0A0D1YRP0"/>
<evidence type="ECO:0000256" key="4">
    <source>
        <dbReference type="ARBA" id="ARBA00031552"/>
    </source>
</evidence>
<dbReference type="GO" id="GO:0017183">
    <property type="term" value="P:protein histidyl modification to diphthamide"/>
    <property type="evidence" value="ECO:0007669"/>
    <property type="project" value="TreeGrafter"/>
</dbReference>
<dbReference type="OrthoDB" id="686384at2759"/>
<comment type="catalytic activity">
    <reaction evidence="5">
        <text>diphthine-[translation elongation factor 2] + NH4(+) + ATP = diphthamide-[translation elongation factor 2] + AMP + diphosphate + H(+)</text>
        <dbReference type="Rhea" id="RHEA:19753"/>
        <dbReference type="Rhea" id="RHEA-COMP:10172"/>
        <dbReference type="Rhea" id="RHEA-COMP:10174"/>
        <dbReference type="ChEBI" id="CHEBI:15378"/>
        <dbReference type="ChEBI" id="CHEBI:16692"/>
        <dbReference type="ChEBI" id="CHEBI:28938"/>
        <dbReference type="ChEBI" id="CHEBI:30616"/>
        <dbReference type="ChEBI" id="CHEBI:33019"/>
        <dbReference type="ChEBI" id="CHEBI:82696"/>
        <dbReference type="ChEBI" id="CHEBI:456215"/>
        <dbReference type="EC" id="6.3.1.14"/>
    </reaction>
</comment>
<dbReference type="CDD" id="cd01994">
    <property type="entry name" value="AANH_PF0828-like"/>
    <property type="match status" value="1"/>
</dbReference>
<dbReference type="CDD" id="cd06155">
    <property type="entry name" value="eu_AANH_C_1"/>
    <property type="match status" value="1"/>
</dbReference>
<sequence length="775" mass="84693">MTTKLKVIALISGGKDSLFSVLHCLKNGHEVVALANLYPPVLPGGDSIEDIDSFMYQTIGHNIIPLYEDALGIPLFREEITGGAVDTGREYGLVANGDDETEDLVPLLERVKQAVPDANAVSTGAILSTYQRTRVEAIAIRLGLTPLSYLWQYLYLPPYSQTGLLDDMRAVGQDARIVKVASGGLDETFLWQDVTDEFVMAKMRRRMDMYGGGEGGALIGEGGEFETLTLSGPAPLWKKRIEIGHVEKGSGESGISFARLKAAKVVDRDEATQRDAMKELRVPPLLDVEFEQVLRMAADLRHDNGFSPLELSQPAQDGDYWKNANKNGHEARDISPGGDYLQLANLMASPYGSAPEQMAGIVDQLMDKLKALGLDPSHITHSTILLRSMSTFAAINPIYGSMFAKPTPPSRVTISCGELMPPGVDIVLSTLVQTNKQNDQRHGLHVQSRSYWAPANIGPYSQAISVPFGPTLADSEVDATGRPRIVHVAGQIPLVPASMETVTAEQMPWERSLEPKRESLKRFIAQSVLSLQHLWRIGRAMEVVAWTGAVAFISRCSLEEAASRAALTCNTWLRIHDIIRNKAVAREKQDVDTEDVEYDIWDLKNNVAPVSTSRSDGRDLMPALPDIAKIASGHMHAVTDPPVFAVQVEELPRSVDIEWCGTGIASASNIGYSSRVLRGASEHSAFVDFSADSRAQFTYLAFDTIEGVKDLTRETLGKANKSMTMFAAKPVPEGFVGMSDVPFIPCFSIHGRAGAELKSFEALVIMRQDSSNKEE</sequence>
<evidence type="ECO:0000259" key="6">
    <source>
        <dbReference type="Pfam" id="PF01902"/>
    </source>
</evidence>
<dbReference type="InterPro" id="IPR014729">
    <property type="entry name" value="Rossmann-like_a/b/a_fold"/>
</dbReference>
<dbReference type="Pfam" id="PF01902">
    <property type="entry name" value="Diphthami_syn_2"/>
    <property type="match status" value="1"/>
</dbReference>
<dbReference type="InterPro" id="IPR035959">
    <property type="entry name" value="RutC-like_sf"/>
</dbReference>
<dbReference type="Gene3D" id="3.30.1330.40">
    <property type="entry name" value="RutC-like"/>
    <property type="match status" value="2"/>
</dbReference>
<dbReference type="FunFam" id="3.40.50.620:FF:000145">
    <property type="entry name" value="ATP-binding domain containing protein"/>
    <property type="match status" value="1"/>
</dbReference>
<dbReference type="RefSeq" id="XP_016213161.1">
    <property type="nucleotide sequence ID" value="XM_016359022.1"/>
</dbReference>
<dbReference type="Pfam" id="PF01042">
    <property type="entry name" value="Ribonuc_L-PSP"/>
    <property type="match status" value="1"/>
</dbReference>
<dbReference type="VEuPathDB" id="FungiDB:PV09_05505"/>
<dbReference type="GO" id="GO:0017178">
    <property type="term" value="F:diphthine-ammonia ligase activity"/>
    <property type="evidence" value="ECO:0007669"/>
    <property type="project" value="UniProtKB-EC"/>
</dbReference>
<evidence type="ECO:0000313" key="7">
    <source>
        <dbReference type="EMBL" id="KIW03292.1"/>
    </source>
</evidence>
<feature type="domain" description="Diphthamide synthase" evidence="6">
    <location>
        <begin position="6"/>
        <end position="252"/>
    </location>
</feature>
<dbReference type="InterPro" id="IPR006175">
    <property type="entry name" value="YjgF/YER057c/UK114"/>
</dbReference>
<dbReference type="HOGENOM" id="CLU_010289_2_0_1"/>
<dbReference type="EMBL" id="KN847545">
    <property type="protein sequence ID" value="KIW03292.1"/>
    <property type="molecule type" value="Genomic_DNA"/>
</dbReference>
<dbReference type="Proteomes" id="UP000053259">
    <property type="component" value="Unassembled WGS sequence"/>
</dbReference>
<dbReference type="InterPro" id="IPR002761">
    <property type="entry name" value="Diphthami_syn_dom"/>
</dbReference>
<dbReference type="SUPFAM" id="SSF52402">
    <property type="entry name" value="Adenine nucleotide alpha hydrolases-like"/>
    <property type="match status" value="1"/>
</dbReference>
<organism evidence="7 8">
    <name type="scientific">Verruconis gallopava</name>
    <dbReference type="NCBI Taxonomy" id="253628"/>
    <lineage>
        <taxon>Eukaryota</taxon>
        <taxon>Fungi</taxon>
        <taxon>Dikarya</taxon>
        <taxon>Ascomycota</taxon>
        <taxon>Pezizomycotina</taxon>
        <taxon>Dothideomycetes</taxon>
        <taxon>Pleosporomycetidae</taxon>
        <taxon>Venturiales</taxon>
        <taxon>Sympoventuriaceae</taxon>
        <taxon>Verruconis</taxon>
    </lineage>
</organism>
<evidence type="ECO:0000256" key="5">
    <source>
        <dbReference type="ARBA" id="ARBA00048108"/>
    </source>
</evidence>
<evidence type="ECO:0000256" key="2">
    <source>
        <dbReference type="ARBA" id="ARBA00018426"/>
    </source>
</evidence>
<dbReference type="AlphaFoldDB" id="A0A0D1YRP0"/>
<gene>
    <name evidence="7" type="ORF">PV09_05505</name>
</gene>
<evidence type="ECO:0000313" key="8">
    <source>
        <dbReference type="Proteomes" id="UP000053259"/>
    </source>
</evidence>
<dbReference type="GeneID" id="27313478"/>
<dbReference type="CDD" id="cd06156">
    <property type="entry name" value="eu_AANH_C_2"/>
    <property type="match status" value="1"/>
</dbReference>
<protein>
    <recommendedName>
        <fullName evidence="2">Diphthine--ammonia ligase</fullName>
        <ecNumber evidence="1">6.3.1.14</ecNumber>
    </recommendedName>
    <alternativeName>
        <fullName evidence="3">Diphthamide synthase</fullName>
    </alternativeName>
    <alternativeName>
        <fullName evidence="4">Diphthamide synthetase</fullName>
    </alternativeName>
</protein>